<dbReference type="Gramene" id="RZC57143">
    <property type="protein sequence ID" value="RZC57143"/>
    <property type="gene ID" value="C5167_004441"/>
</dbReference>
<dbReference type="EMBL" id="CM010718">
    <property type="protein sequence ID" value="RZC57143.1"/>
    <property type="molecule type" value="Genomic_DNA"/>
</dbReference>
<keyword evidence="3" id="KW-1185">Reference proteome</keyword>
<gene>
    <name evidence="2" type="ORF">C5167_004441</name>
</gene>
<accession>A0A4Y7J7M1</accession>
<feature type="compositionally biased region" description="Basic and acidic residues" evidence="1">
    <location>
        <begin position="98"/>
        <end position="124"/>
    </location>
</feature>
<dbReference type="OrthoDB" id="1923709at2759"/>
<sequence>MSVENEDDQCLVAEKTPRTKPLISYSREFLLSLSELEVCKKLPKGFDQAILRDFEDFSNSAPEWQRPPGSFSSQNFRRGEYESSPPTRGESNNYSRGGRWETRSSGSNDRDVDSQSDKDSDSGRRFGNQPRRPWQNPEHDGLLGSGAFPRPSGFTAGASAPKGRGNGTYQLSKTNEPYHPPRPYKAVPHARREFTDSINDETFGSSEDSGQDREEEEKKRRASFEMFRKESQKERNNQIPEKSLENCDDPDILALLKESDNRLVNENNRTQDVTPPSSQSESAISAPTPAPRPLVPPGFRTSILEKNPVTKSLVPHPPAEVGSIEDKFSGISDNQGKLPAASVDPNAQKFGVQAVHTPISSIGEKMARPSDVYASDGGVGAVRPSSESSNQLRQAYKTQQSDVVVDFVKESIPVHEILGQIGQERSGSILEKLFGGATANDDVKADDAASEVPVKSSKFSLWFGEEKKSPEDLPSGQPKDLLSLIADKGRSHLSEILDEKAPEQILPLFPFKSNEPLPGFLSSAETTVGLGIRDPPYNSTNQGVAPRVLTCEDLEQSILSEISDNSSQPQHPIQAWGSMDSKANQSKPEVNNLASQHILSLLQKGTSINDSVTSSNLDLQSSENLHVYDGGSISTLNNSSQGSSQVHNDDKSPTLETFFGSSFMKELQSAQAPVSAQRGSIGGPLRTELSGPHGFPFSVADASFVPSDVNVFGGNEPAFEDELPRSNLMQQTKSNMTENRLLGFDVRKKESGFSFSGVGGFESRTDRAGGIQLPEEDSLLTAGDVMNPQNPVFRHSGNATNADLRSSGNVSLDIVGKLAALNAAFKDERSMALGPDGPPPFLRNPYNPAEPEISYQNMRGQQSSPPYPHLQINHGRPPMQPLDSHHARMNPQLKFMGPESIIQHEQPHHQFPGNIFHHPSHQQAPGMPTRFDPPSQNHLLQQLHPSHFPPAHLLQGHQGGAPLPPHPMNNLAGHIPEVDPLQGFQFHRQQGFGGHGIPVPAPAVGGSNHSDAFGKLMEMELRANAKQMHPLDGPGLYGEVDMRMRYR</sequence>
<feature type="compositionally biased region" description="Basic and acidic residues" evidence="1">
    <location>
        <begin position="210"/>
        <end position="236"/>
    </location>
</feature>
<feature type="compositionally biased region" description="Polar residues" evidence="1">
    <location>
        <begin position="196"/>
        <end position="208"/>
    </location>
</feature>
<proteinExistence type="predicted"/>
<protein>
    <submittedName>
        <fullName evidence="2">Uncharacterized protein</fullName>
    </submittedName>
</protein>
<name>A0A4Y7J7M1_PAPSO</name>
<dbReference type="PANTHER" id="PTHR34802">
    <property type="entry name" value="CHORISMATE SYNTHASE"/>
    <property type="match status" value="1"/>
</dbReference>
<evidence type="ECO:0000313" key="2">
    <source>
        <dbReference type="EMBL" id="RZC57143.1"/>
    </source>
</evidence>
<reference evidence="2 3" key="1">
    <citation type="journal article" date="2018" name="Science">
        <title>The opium poppy genome and morphinan production.</title>
        <authorList>
            <person name="Guo L."/>
            <person name="Winzer T."/>
            <person name="Yang X."/>
            <person name="Li Y."/>
            <person name="Ning Z."/>
            <person name="He Z."/>
            <person name="Teodor R."/>
            <person name="Lu Y."/>
            <person name="Bowser T.A."/>
            <person name="Graham I.A."/>
            <person name="Ye K."/>
        </authorList>
    </citation>
    <scope>NUCLEOTIDE SEQUENCE [LARGE SCALE GENOMIC DNA]</scope>
    <source>
        <strain evidence="3">cv. HN1</strain>
        <tissue evidence="2">Leaves</tissue>
    </source>
</reference>
<dbReference type="AlphaFoldDB" id="A0A4Y7J7M1"/>
<feature type="compositionally biased region" description="Polar residues" evidence="1">
    <location>
        <begin position="385"/>
        <end position="395"/>
    </location>
</feature>
<dbReference type="Proteomes" id="UP000316621">
    <property type="component" value="Chromosome 4"/>
</dbReference>
<evidence type="ECO:0000313" key="3">
    <source>
        <dbReference type="Proteomes" id="UP000316621"/>
    </source>
</evidence>
<feature type="region of interest" description="Disordered" evidence="1">
    <location>
        <begin position="374"/>
        <end position="395"/>
    </location>
</feature>
<dbReference type="PANTHER" id="PTHR34802:SF1">
    <property type="entry name" value="CHORISMATE SYNTHASE"/>
    <property type="match status" value="1"/>
</dbReference>
<feature type="compositionally biased region" description="Polar residues" evidence="1">
    <location>
        <begin position="632"/>
        <end position="646"/>
    </location>
</feature>
<feature type="region of interest" description="Disordered" evidence="1">
    <location>
        <begin position="58"/>
        <end position="318"/>
    </location>
</feature>
<dbReference type="OMA" id="HADIEPA"/>
<feature type="compositionally biased region" description="Polar residues" evidence="1">
    <location>
        <begin position="84"/>
        <end position="95"/>
    </location>
</feature>
<organism evidence="2 3">
    <name type="scientific">Papaver somniferum</name>
    <name type="common">Opium poppy</name>
    <dbReference type="NCBI Taxonomy" id="3469"/>
    <lineage>
        <taxon>Eukaryota</taxon>
        <taxon>Viridiplantae</taxon>
        <taxon>Streptophyta</taxon>
        <taxon>Embryophyta</taxon>
        <taxon>Tracheophyta</taxon>
        <taxon>Spermatophyta</taxon>
        <taxon>Magnoliopsida</taxon>
        <taxon>Ranunculales</taxon>
        <taxon>Papaveraceae</taxon>
        <taxon>Papaveroideae</taxon>
        <taxon>Papaver</taxon>
    </lineage>
</organism>
<feature type="region of interest" description="Disordered" evidence="1">
    <location>
        <begin position="561"/>
        <end position="589"/>
    </location>
</feature>
<evidence type="ECO:0000256" key="1">
    <source>
        <dbReference type="SAM" id="MobiDB-lite"/>
    </source>
</evidence>
<feature type="compositionally biased region" description="Polar residues" evidence="1">
    <location>
        <begin position="264"/>
        <end position="285"/>
    </location>
</feature>
<feature type="compositionally biased region" description="Polar residues" evidence="1">
    <location>
        <begin position="561"/>
        <end position="571"/>
    </location>
</feature>
<feature type="region of interest" description="Disordered" evidence="1">
    <location>
        <begin position="630"/>
        <end position="654"/>
    </location>
</feature>